<comment type="catalytic activity">
    <reaction evidence="6">
        <text>S-ubiquitinyl-[E2 ubiquitin-conjugating enzyme]-L-cysteine + [acceptor protein]-L-lysine = [E2 ubiquitin-conjugating enzyme]-L-cysteine + N(6)-ubiquitinyl-[acceptor protein]-L-lysine.</text>
        <dbReference type="EC" id="2.3.2.27"/>
    </reaction>
</comment>
<dbReference type="GO" id="GO:0061630">
    <property type="term" value="F:ubiquitin protein ligase activity"/>
    <property type="evidence" value="ECO:0007669"/>
    <property type="project" value="UniProtKB-EC"/>
</dbReference>
<dbReference type="GO" id="GO:0033503">
    <property type="term" value="C:HULC complex"/>
    <property type="evidence" value="ECO:0007669"/>
    <property type="project" value="TreeGrafter"/>
</dbReference>
<dbReference type="PANTHER" id="PTHR23163">
    <property type="entry name" value="RING FINGER PROTEIN-RELATED"/>
    <property type="match status" value="1"/>
</dbReference>
<name>A0A671NB68_9TELE</name>
<organism evidence="10 11">
    <name type="scientific">Sinocyclocheilus anshuiensis</name>
    <dbReference type="NCBI Taxonomy" id="1608454"/>
    <lineage>
        <taxon>Eukaryota</taxon>
        <taxon>Metazoa</taxon>
        <taxon>Chordata</taxon>
        <taxon>Craniata</taxon>
        <taxon>Vertebrata</taxon>
        <taxon>Euteleostomi</taxon>
        <taxon>Actinopterygii</taxon>
        <taxon>Neopterygii</taxon>
        <taxon>Teleostei</taxon>
        <taxon>Ostariophysi</taxon>
        <taxon>Cypriniformes</taxon>
        <taxon>Cyprinidae</taxon>
        <taxon>Cyprininae</taxon>
        <taxon>Sinocyclocheilus</taxon>
    </lineage>
</organism>
<keyword evidence="6 7" id="KW-0175">Coiled coil</keyword>
<protein>
    <recommendedName>
        <fullName evidence="6">E3 ubiquitin protein ligase</fullName>
        <ecNumber evidence="6">2.3.2.27</ecNumber>
    </recommendedName>
</protein>
<dbReference type="EC" id="2.3.2.27" evidence="6"/>
<dbReference type="InterPro" id="IPR013956">
    <property type="entry name" value="E3_ubiquit_lig_Bre1"/>
</dbReference>
<evidence type="ECO:0000256" key="4">
    <source>
        <dbReference type="ARBA" id="ARBA00022833"/>
    </source>
</evidence>
<comment type="subcellular location">
    <subcellularLocation>
        <location evidence="1 6">Nucleus</location>
    </subcellularLocation>
</comment>
<reference evidence="10" key="2">
    <citation type="submission" date="2025-09" db="UniProtKB">
        <authorList>
            <consortium name="Ensembl"/>
        </authorList>
    </citation>
    <scope>IDENTIFICATION</scope>
</reference>
<keyword evidence="11" id="KW-1185">Reference proteome</keyword>
<dbReference type="UniPathway" id="UPA00143"/>
<proteinExistence type="inferred from homology"/>
<dbReference type="GO" id="GO:0008270">
    <property type="term" value="F:zinc ion binding"/>
    <property type="evidence" value="ECO:0007669"/>
    <property type="project" value="UniProtKB-KW"/>
</dbReference>
<dbReference type="Ensembl" id="ENSSANT00000045426.1">
    <property type="protein sequence ID" value="ENSSANP00000042688.1"/>
    <property type="gene ID" value="ENSSANG00000021334.1"/>
</dbReference>
<dbReference type="GO" id="GO:0016567">
    <property type="term" value="P:protein ubiquitination"/>
    <property type="evidence" value="ECO:0007669"/>
    <property type="project" value="UniProtKB-UniRule"/>
</dbReference>
<dbReference type="GO" id="GO:0006325">
    <property type="term" value="P:chromatin organization"/>
    <property type="evidence" value="ECO:0007669"/>
    <property type="project" value="UniProtKB-KW"/>
</dbReference>
<evidence type="ECO:0000256" key="2">
    <source>
        <dbReference type="ARBA" id="ARBA00022723"/>
    </source>
</evidence>
<evidence type="ECO:0000256" key="8">
    <source>
        <dbReference type="SAM" id="MobiDB-lite"/>
    </source>
</evidence>
<keyword evidence="4 6" id="KW-0862">Zinc</keyword>
<evidence type="ECO:0000313" key="10">
    <source>
        <dbReference type="Ensembl" id="ENSSANP00000042688.1"/>
    </source>
</evidence>
<feature type="compositionally biased region" description="Polar residues" evidence="8">
    <location>
        <begin position="321"/>
        <end position="331"/>
    </location>
</feature>
<dbReference type="InterPro" id="IPR058642">
    <property type="entry name" value="BRE1A/B-like_dom"/>
</dbReference>
<feature type="coiled-coil region" evidence="7">
    <location>
        <begin position="12"/>
        <end position="120"/>
    </location>
</feature>
<comment type="similarity">
    <text evidence="6">Belongs to the BRE1 family.</text>
</comment>
<keyword evidence="6" id="KW-0156">Chromatin regulator</keyword>
<reference evidence="10" key="1">
    <citation type="submission" date="2025-08" db="UniProtKB">
        <authorList>
            <consortium name="Ensembl"/>
        </authorList>
    </citation>
    <scope>IDENTIFICATION</scope>
</reference>
<dbReference type="PANTHER" id="PTHR23163:SF2">
    <property type="entry name" value="E3 UBIQUITIN-PROTEIN LIGASE BRE1A"/>
    <property type="match status" value="1"/>
</dbReference>
<dbReference type="AlphaFoldDB" id="A0A671NB68"/>
<evidence type="ECO:0000256" key="5">
    <source>
        <dbReference type="ARBA" id="ARBA00023242"/>
    </source>
</evidence>
<feature type="compositionally biased region" description="Basic and acidic residues" evidence="8">
    <location>
        <begin position="342"/>
        <end position="353"/>
    </location>
</feature>
<keyword evidence="5 6" id="KW-0539">Nucleus</keyword>
<keyword evidence="3 6" id="KW-0863">Zinc-finger</keyword>
<dbReference type="Pfam" id="PF26052">
    <property type="entry name" value="BRE1B"/>
    <property type="match status" value="1"/>
</dbReference>
<comment type="pathway">
    <text evidence="6">Protein modification; protein ubiquitination.</text>
</comment>
<accession>A0A671NB68</accession>
<evidence type="ECO:0000313" key="11">
    <source>
        <dbReference type="Proteomes" id="UP000472260"/>
    </source>
</evidence>
<feature type="region of interest" description="Disordered" evidence="8">
    <location>
        <begin position="342"/>
        <end position="361"/>
    </location>
</feature>
<evidence type="ECO:0000256" key="7">
    <source>
        <dbReference type="SAM" id="Coils"/>
    </source>
</evidence>
<gene>
    <name evidence="10" type="primary">LOC107665256</name>
</gene>
<keyword evidence="2 6" id="KW-0479">Metal-binding</keyword>
<evidence type="ECO:0000256" key="1">
    <source>
        <dbReference type="ARBA" id="ARBA00004123"/>
    </source>
</evidence>
<sequence length="361" mass="41382">MTSESRPLGRAANRADNRISELQVLIEELQWDMEKIRRRENRLNTHLAEVLERVNSKGYKVYGEASSVCGTITINKRKFEEMNSELEQNRELADNRLGELQKLQQDLQTVYQENNNMKVELLSRAEEVARESAEYHCLQSQFSVLYNESLVLKSQMDETKARLNTTRNARLRQLDHMENDEVSLQRKVRTEVIQLEDTLAQVRKEYEMLRIEFEQTLAANEQAGPINREMRHLISTLQTHNQQLKGEVVKYKLRLREAQQELNQLRAAKGNAAVQSQSSTEMDVKEETASPHTPAPTGDVTVKTEPDSGSATPSTTGTASEVRSQLEGVQQRLSAVREEVIENSISREKESFNARRAQVRT</sequence>
<evidence type="ECO:0000256" key="6">
    <source>
        <dbReference type="RuleBase" id="RU365038"/>
    </source>
</evidence>
<dbReference type="Proteomes" id="UP000472260">
    <property type="component" value="Unassembled WGS sequence"/>
</dbReference>
<keyword evidence="6" id="KW-0808">Transferase</keyword>
<evidence type="ECO:0000259" key="9">
    <source>
        <dbReference type="Pfam" id="PF26052"/>
    </source>
</evidence>
<dbReference type="GO" id="GO:0005634">
    <property type="term" value="C:nucleus"/>
    <property type="evidence" value="ECO:0007669"/>
    <property type="project" value="UniProtKB-SubCell"/>
</dbReference>
<feature type="domain" description="BRE1A/B-like" evidence="9">
    <location>
        <begin position="126"/>
        <end position="271"/>
    </location>
</feature>
<feature type="region of interest" description="Disordered" evidence="8">
    <location>
        <begin position="267"/>
        <end position="331"/>
    </location>
</feature>
<evidence type="ECO:0000256" key="3">
    <source>
        <dbReference type="ARBA" id="ARBA00022771"/>
    </source>
</evidence>
<feature type="compositionally biased region" description="Low complexity" evidence="8">
    <location>
        <begin position="308"/>
        <end position="320"/>
    </location>
</feature>
<keyword evidence="6" id="KW-0833">Ubl conjugation pathway</keyword>